<proteinExistence type="predicted"/>
<dbReference type="CDD" id="cd04301">
    <property type="entry name" value="NAT_SF"/>
    <property type="match status" value="1"/>
</dbReference>
<comment type="caution">
    <text evidence="2">The sequence shown here is derived from an EMBL/GenBank/DDBJ whole genome shotgun (WGS) entry which is preliminary data.</text>
</comment>
<dbReference type="InterPro" id="IPR052523">
    <property type="entry name" value="Trichothecene_AcTrans"/>
</dbReference>
<accession>A0A9P4JXW3</accession>
<dbReference type="InterPro" id="IPR016181">
    <property type="entry name" value="Acyl_CoA_acyltransferase"/>
</dbReference>
<dbReference type="PROSITE" id="PS51186">
    <property type="entry name" value="GNAT"/>
    <property type="match status" value="1"/>
</dbReference>
<protein>
    <submittedName>
        <fullName evidence="2">Acyl-CoA N-acyltransferase</fullName>
    </submittedName>
</protein>
<dbReference type="Gene3D" id="3.40.630.30">
    <property type="match status" value="1"/>
</dbReference>
<keyword evidence="3" id="KW-1185">Reference proteome</keyword>
<dbReference type="OrthoDB" id="410198at2759"/>
<sequence>MSPYLLSEAAETDACDIATLFSLSWTSPFTRLQFGNIDPDVLAESMTPRIKEQIEKHGTRYIVVRDDKEKVISCAQWTIPIDEEGIPEEDVKETVQDQEERQQMEDEVFRKNLPENSNKDLIVDFMTGVRELRKRAVAGRKHYALENIATHPSYRGQGLASKLVQWSFAKADGQNSLVYLDTASDNTAMKLYKKLGFKEVGSHTIEDLSKYGGEGSETHIAFLRYPSS</sequence>
<evidence type="ECO:0000259" key="1">
    <source>
        <dbReference type="PROSITE" id="PS51186"/>
    </source>
</evidence>
<dbReference type="Pfam" id="PF00583">
    <property type="entry name" value="Acetyltransf_1"/>
    <property type="match status" value="1"/>
</dbReference>
<gene>
    <name evidence="2" type="ORF">GQ43DRAFT_364380</name>
</gene>
<organism evidence="2 3">
    <name type="scientific">Delitschia confertaspora ATCC 74209</name>
    <dbReference type="NCBI Taxonomy" id="1513339"/>
    <lineage>
        <taxon>Eukaryota</taxon>
        <taxon>Fungi</taxon>
        <taxon>Dikarya</taxon>
        <taxon>Ascomycota</taxon>
        <taxon>Pezizomycotina</taxon>
        <taxon>Dothideomycetes</taxon>
        <taxon>Pleosporomycetidae</taxon>
        <taxon>Pleosporales</taxon>
        <taxon>Delitschiaceae</taxon>
        <taxon>Delitschia</taxon>
    </lineage>
</organism>
<name>A0A9P4JXW3_9PLEO</name>
<dbReference type="PANTHER" id="PTHR42791">
    <property type="entry name" value="GNAT FAMILY ACETYLTRANSFERASE"/>
    <property type="match status" value="1"/>
</dbReference>
<dbReference type="Proteomes" id="UP000799536">
    <property type="component" value="Unassembled WGS sequence"/>
</dbReference>
<dbReference type="AlphaFoldDB" id="A0A9P4JXW3"/>
<reference evidence="2" key="1">
    <citation type="journal article" date="2020" name="Stud. Mycol.">
        <title>101 Dothideomycetes genomes: a test case for predicting lifestyles and emergence of pathogens.</title>
        <authorList>
            <person name="Haridas S."/>
            <person name="Albert R."/>
            <person name="Binder M."/>
            <person name="Bloem J."/>
            <person name="Labutti K."/>
            <person name="Salamov A."/>
            <person name="Andreopoulos B."/>
            <person name="Baker S."/>
            <person name="Barry K."/>
            <person name="Bills G."/>
            <person name="Bluhm B."/>
            <person name="Cannon C."/>
            <person name="Castanera R."/>
            <person name="Culley D."/>
            <person name="Daum C."/>
            <person name="Ezra D."/>
            <person name="Gonzalez J."/>
            <person name="Henrissat B."/>
            <person name="Kuo A."/>
            <person name="Liang C."/>
            <person name="Lipzen A."/>
            <person name="Lutzoni F."/>
            <person name="Magnuson J."/>
            <person name="Mondo S."/>
            <person name="Nolan M."/>
            <person name="Ohm R."/>
            <person name="Pangilinan J."/>
            <person name="Park H.-J."/>
            <person name="Ramirez L."/>
            <person name="Alfaro M."/>
            <person name="Sun H."/>
            <person name="Tritt A."/>
            <person name="Yoshinaga Y."/>
            <person name="Zwiers L.-H."/>
            <person name="Turgeon B."/>
            <person name="Goodwin S."/>
            <person name="Spatafora J."/>
            <person name="Crous P."/>
            <person name="Grigoriev I."/>
        </authorList>
    </citation>
    <scope>NUCLEOTIDE SEQUENCE</scope>
    <source>
        <strain evidence="2">ATCC 74209</strain>
    </source>
</reference>
<dbReference type="EMBL" id="ML993874">
    <property type="protein sequence ID" value="KAF2204523.1"/>
    <property type="molecule type" value="Genomic_DNA"/>
</dbReference>
<dbReference type="SUPFAM" id="SSF55729">
    <property type="entry name" value="Acyl-CoA N-acyltransferases (Nat)"/>
    <property type="match status" value="1"/>
</dbReference>
<evidence type="ECO:0000313" key="2">
    <source>
        <dbReference type="EMBL" id="KAF2204523.1"/>
    </source>
</evidence>
<dbReference type="InterPro" id="IPR000182">
    <property type="entry name" value="GNAT_dom"/>
</dbReference>
<feature type="domain" description="N-acetyltransferase" evidence="1">
    <location>
        <begin position="81"/>
        <end position="225"/>
    </location>
</feature>
<evidence type="ECO:0000313" key="3">
    <source>
        <dbReference type="Proteomes" id="UP000799536"/>
    </source>
</evidence>
<dbReference type="GO" id="GO:0016747">
    <property type="term" value="F:acyltransferase activity, transferring groups other than amino-acyl groups"/>
    <property type="evidence" value="ECO:0007669"/>
    <property type="project" value="InterPro"/>
</dbReference>
<dbReference type="PANTHER" id="PTHR42791:SF1">
    <property type="entry name" value="N-ACETYLTRANSFERASE DOMAIN-CONTAINING PROTEIN"/>
    <property type="match status" value="1"/>
</dbReference>